<evidence type="ECO:0000259" key="1">
    <source>
        <dbReference type="Pfam" id="PF13966"/>
    </source>
</evidence>
<dbReference type="InterPro" id="IPR026960">
    <property type="entry name" value="RVT-Znf"/>
</dbReference>
<name>A0ABQ7TSQ8_SOLTU</name>
<dbReference type="EMBL" id="JAIVGD010000028">
    <property type="protein sequence ID" value="KAH0737264.1"/>
    <property type="molecule type" value="Genomic_DNA"/>
</dbReference>
<reference evidence="2 3" key="1">
    <citation type="journal article" date="2021" name="bioRxiv">
        <title>Chromosome-scale and haplotype-resolved genome assembly of a tetraploid potato cultivar.</title>
        <authorList>
            <person name="Sun H."/>
            <person name="Jiao W.-B."/>
            <person name="Krause K."/>
            <person name="Campoy J.A."/>
            <person name="Goel M."/>
            <person name="Folz-Donahue K."/>
            <person name="Kukat C."/>
            <person name="Huettel B."/>
            <person name="Schneeberger K."/>
        </authorList>
    </citation>
    <scope>NUCLEOTIDE SEQUENCE [LARGE SCALE GENOMIC DNA]</scope>
    <source>
        <strain evidence="2">SolTubOtavaFocal</strain>
        <tissue evidence="2">Leaves</tissue>
    </source>
</reference>
<gene>
    <name evidence="2" type="ORF">KY290_035969</name>
</gene>
<comment type="caution">
    <text evidence="2">The sequence shown here is derived from an EMBL/GenBank/DDBJ whole genome shotgun (WGS) entry which is preliminary data.</text>
</comment>
<dbReference type="Proteomes" id="UP000826656">
    <property type="component" value="Unassembled WGS sequence"/>
</dbReference>
<keyword evidence="3" id="KW-1185">Reference proteome</keyword>
<feature type="domain" description="Reverse transcriptase zinc-binding" evidence="1">
    <location>
        <begin position="173"/>
        <end position="257"/>
    </location>
</feature>
<protein>
    <recommendedName>
        <fullName evidence="1">Reverse transcriptase zinc-binding domain-containing protein</fullName>
    </recommendedName>
</protein>
<dbReference type="PANTHER" id="PTHR33116:SF84">
    <property type="entry name" value="RNA-DIRECTED DNA POLYMERASE"/>
    <property type="match status" value="1"/>
</dbReference>
<proteinExistence type="predicted"/>
<dbReference type="PANTHER" id="PTHR33116">
    <property type="entry name" value="REVERSE TRANSCRIPTASE ZINC-BINDING DOMAIN-CONTAINING PROTEIN-RELATED-RELATED"/>
    <property type="match status" value="1"/>
</dbReference>
<evidence type="ECO:0000313" key="3">
    <source>
        <dbReference type="Proteomes" id="UP000826656"/>
    </source>
</evidence>
<evidence type="ECO:0000313" key="2">
    <source>
        <dbReference type="EMBL" id="KAH0737264.1"/>
    </source>
</evidence>
<dbReference type="Pfam" id="PF13966">
    <property type="entry name" value="zf-RVT"/>
    <property type="match status" value="1"/>
</dbReference>
<sequence length="358" mass="42450">MECHQLVDKITSRIKYTYAKQLSYAGRLEVTLAVLFSIHSFWGSVFILPQSVVKEVDKKCREYLWGGNEEKRKVSLVSWEKICYPKKQGGLNIKGCGKWNVASVGKLLWQLVMRKESLWVKWVHGIYIKTDTVWTHKAPVDSSWYWRKINSLKNMMQQWYTQGQFNLTANGEYSIIRGYNDLIGNQEKLEVAELVWNSVVLPRQRFFLWLAMQNRLLTKDRLINMGVYVEDNRCCLCQNGMIESHKHLFVECEYVAKVRAKLLQWANIFIPARELKTTLEMIKLKHWKKFKKEVVTAICGAIVYHIWKARNWKHFKGVQIQYTDIVEGIIRELIVRIDMYENTKRAHRCRSFWQNLCK</sequence>
<accession>A0ABQ7TSQ8</accession>
<organism evidence="2 3">
    <name type="scientific">Solanum tuberosum</name>
    <name type="common">Potato</name>
    <dbReference type="NCBI Taxonomy" id="4113"/>
    <lineage>
        <taxon>Eukaryota</taxon>
        <taxon>Viridiplantae</taxon>
        <taxon>Streptophyta</taxon>
        <taxon>Embryophyta</taxon>
        <taxon>Tracheophyta</taxon>
        <taxon>Spermatophyta</taxon>
        <taxon>Magnoliopsida</taxon>
        <taxon>eudicotyledons</taxon>
        <taxon>Gunneridae</taxon>
        <taxon>Pentapetalae</taxon>
        <taxon>asterids</taxon>
        <taxon>lamiids</taxon>
        <taxon>Solanales</taxon>
        <taxon>Solanaceae</taxon>
        <taxon>Solanoideae</taxon>
        <taxon>Solaneae</taxon>
        <taxon>Solanum</taxon>
    </lineage>
</organism>